<comment type="caution">
    <text evidence="1">The sequence shown here is derived from an EMBL/GenBank/DDBJ whole genome shotgun (WGS) entry which is preliminary data.</text>
</comment>
<name>A0ACC7RHI8_9VIBR</name>
<organism evidence="1 2">
    <name type="scientific">Vibrio campbellii</name>
    <dbReference type="NCBI Taxonomy" id="680"/>
    <lineage>
        <taxon>Bacteria</taxon>
        <taxon>Pseudomonadati</taxon>
        <taxon>Pseudomonadota</taxon>
        <taxon>Gammaproteobacteria</taxon>
        <taxon>Vibrionales</taxon>
        <taxon>Vibrionaceae</taxon>
        <taxon>Vibrio</taxon>
    </lineage>
</organism>
<reference evidence="1" key="1">
    <citation type="submission" date="2024-11" db="EMBL/GenBank/DDBJ databases">
        <title>Identification of new Vibrio campbellii strains harboring the pVA1 plasmid isolated from Penaeus vannamei postlarvae affected by outbreaks of acute hepatopancreatic necrosis disease (AHPND) in Mexico.</title>
        <authorList>
            <person name="Gomez-Gil B."/>
            <person name="Enciso-Ibarra J."/>
        </authorList>
    </citation>
    <scope>NUCLEOTIDE SEQUENCE</scope>
    <source>
        <strain evidence="1">M270204</strain>
    </source>
</reference>
<sequence length="194" mass="22117">MELSSSAITGSMRLGVQVVSSHKEPVLEIYHQLRNQYDPEVEYQLPLGVSGEETATYKSRRQNIFIEFNLANIGGSRAENIKLTLKGSLRRNAPRESFGDLFDTIIPQMPPGQVKHLFQFQEDDLFEISDNCEDTQELKDSTLTIVMEYDAGPGVLNWILSIWSKLKGKRRFKQEYTFFPKLVTGDLPPPEYLG</sequence>
<proteinExistence type="predicted"/>
<protein>
    <submittedName>
        <fullName evidence="1">Uncharacterized protein</fullName>
    </submittedName>
</protein>
<evidence type="ECO:0000313" key="1">
    <source>
        <dbReference type="EMBL" id="MGI1901004.1"/>
    </source>
</evidence>
<gene>
    <name evidence="1" type="ORF">REH74_026130</name>
</gene>
<dbReference type="EMBL" id="JAVHXJ020000287">
    <property type="protein sequence ID" value="MGI1901004.1"/>
    <property type="molecule type" value="Genomic_DNA"/>
</dbReference>
<dbReference type="Proteomes" id="UP001354073">
    <property type="component" value="Unassembled WGS sequence"/>
</dbReference>
<evidence type="ECO:0000313" key="2">
    <source>
        <dbReference type="Proteomes" id="UP001354073"/>
    </source>
</evidence>
<accession>A0ACC7RHI8</accession>